<keyword evidence="15" id="KW-1185">Reference proteome</keyword>
<keyword evidence="2 10" id="KW-0813">Transport</keyword>
<feature type="domain" description="Peroxisome membrane anchor protein Pex14p N-terminal" evidence="13">
    <location>
        <begin position="19"/>
        <end position="46"/>
    </location>
</feature>
<gene>
    <name evidence="14" type="ORF">BS47DRAFT_1393778</name>
</gene>
<accession>A0A9P6AVT7</accession>
<name>A0A9P6AVT7_9AGAM</name>
<feature type="coiled-coil region" evidence="11">
    <location>
        <begin position="126"/>
        <end position="199"/>
    </location>
</feature>
<evidence type="ECO:0000256" key="3">
    <source>
        <dbReference type="ARBA" id="ARBA00022927"/>
    </source>
</evidence>
<keyword evidence="5 10" id="KW-0472">Membrane</keyword>
<proteinExistence type="inferred from homology"/>
<keyword evidence="12" id="KW-1133">Transmembrane helix</keyword>
<dbReference type="EMBL" id="MU128980">
    <property type="protein sequence ID" value="KAF9512893.1"/>
    <property type="molecule type" value="Genomic_DNA"/>
</dbReference>
<evidence type="ECO:0000256" key="1">
    <source>
        <dbReference type="ARBA" id="ARBA00005443"/>
    </source>
</evidence>
<evidence type="ECO:0000256" key="10">
    <source>
        <dbReference type="RuleBase" id="RU367032"/>
    </source>
</evidence>
<dbReference type="Gene3D" id="1.10.10.10">
    <property type="entry name" value="Winged helix-like DNA-binding domain superfamily/Winged helix DNA-binding domain"/>
    <property type="match status" value="1"/>
</dbReference>
<dbReference type="InterPro" id="IPR006785">
    <property type="entry name" value="Pex14_N"/>
</dbReference>
<evidence type="ECO:0000256" key="12">
    <source>
        <dbReference type="SAM" id="Phobius"/>
    </source>
</evidence>
<evidence type="ECO:0000256" key="11">
    <source>
        <dbReference type="SAM" id="Coils"/>
    </source>
</evidence>
<comment type="similarity">
    <text evidence="1 10">Belongs to the peroxin-14 family.</text>
</comment>
<evidence type="ECO:0000256" key="9">
    <source>
        <dbReference type="ARBA" id="ARBA00046271"/>
    </source>
</evidence>
<keyword evidence="4" id="KW-0811">Translocation</keyword>
<evidence type="ECO:0000313" key="14">
    <source>
        <dbReference type="EMBL" id="KAF9512893.1"/>
    </source>
</evidence>
<evidence type="ECO:0000259" key="13">
    <source>
        <dbReference type="Pfam" id="PF04695"/>
    </source>
</evidence>
<dbReference type="GO" id="GO:0016560">
    <property type="term" value="P:protein import into peroxisome matrix, docking"/>
    <property type="evidence" value="ECO:0007669"/>
    <property type="project" value="UniProtKB-UniRule"/>
</dbReference>
<comment type="subcellular location">
    <subcellularLocation>
        <location evidence="9 10">Peroxisome membrane</location>
    </subcellularLocation>
</comment>
<dbReference type="Pfam" id="PF04695">
    <property type="entry name" value="Pex14_N"/>
    <property type="match status" value="1"/>
</dbReference>
<feature type="transmembrane region" description="Helical" evidence="12">
    <location>
        <begin position="89"/>
        <end position="109"/>
    </location>
</feature>
<protein>
    <recommendedName>
        <fullName evidence="7 10">Peroxisomal membrane protein PEX14</fullName>
    </recommendedName>
    <alternativeName>
        <fullName evidence="8 10">Peroxin-14</fullName>
    </alternativeName>
</protein>
<dbReference type="PANTHER" id="PTHR23058">
    <property type="entry name" value="PEROXISOMAL MEMBRANE PROTEIN PEX14"/>
    <property type="match status" value="1"/>
</dbReference>
<dbReference type="OrthoDB" id="5549158at2759"/>
<evidence type="ECO:0000256" key="6">
    <source>
        <dbReference type="ARBA" id="ARBA00023140"/>
    </source>
</evidence>
<keyword evidence="12" id="KW-0812">Transmembrane</keyword>
<comment type="caution">
    <text evidence="14">The sequence shown here is derived from an EMBL/GenBank/DDBJ whole genome shotgun (WGS) entry which is preliminary data.</text>
</comment>
<evidence type="ECO:0000256" key="2">
    <source>
        <dbReference type="ARBA" id="ARBA00022448"/>
    </source>
</evidence>
<dbReference type="GO" id="GO:0005102">
    <property type="term" value="F:signaling receptor binding"/>
    <property type="evidence" value="ECO:0007669"/>
    <property type="project" value="TreeGrafter"/>
</dbReference>
<evidence type="ECO:0000256" key="7">
    <source>
        <dbReference type="ARBA" id="ARBA00029502"/>
    </source>
</evidence>
<evidence type="ECO:0000313" key="15">
    <source>
        <dbReference type="Proteomes" id="UP000886523"/>
    </source>
</evidence>
<dbReference type="GO" id="GO:1990429">
    <property type="term" value="C:peroxisomal importomer complex"/>
    <property type="evidence" value="ECO:0007669"/>
    <property type="project" value="TreeGrafter"/>
</dbReference>
<dbReference type="InterPro" id="IPR036388">
    <property type="entry name" value="WH-like_DNA-bd_sf"/>
</dbReference>
<dbReference type="AlphaFoldDB" id="A0A9P6AVT7"/>
<evidence type="ECO:0000256" key="8">
    <source>
        <dbReference type="ARBA" id="ARBA00029691"/>
    </source>
</evidence>
<dbReference type="Proteomes" id="UP000886523">
    <property type="component" value="Unassembled WGS sequence"/>
</dbReference>
<dbReference type="InterPro" id="IPR025655">
    <property type="entry name" value="PEX14"/>
</dbReference>
<reference evidence="14" key="1">
    <citation type="journal article" date="2020" name="Nat. Commun.">
        <title>Large-scale genome sequencing of mycorrhizal fungi provides insights into the early evolution of symbiotic traits.</title>
        <authorList>
            <person name="Miyauchi S."/>
            <person name="Kiss E."/>
            <person name="Kuo A."/>
            <person name="Drula E."/>
            <person name="Kohler A."/>
            <person name="Sanchez-Garcia M."/>
            <person name="Morin E."/>
            <person name="Andreopoulos B."/>
            <person name="Barry K.W."/>
            <person name="Bonito G."/>
            <person name="Buee M."/>
            <person name="Carver A."/>
            <person name="Chen C."/>
            <person name="Cichocki N."/>
            <person name="Clum A."/>
            <person name="Culley D."/>
            <person name="Crous P.W."/>
            <person name="Fauchery L."/>
            <person name="Girlanda M."/>
            <person name="Hayes R.D."/>
            <person name="Keri Z."/>
            <person name="LaButti K."/>
            <person name="Lipzen A."/>
            <person name="Lombard V."/>
            <person name="Magnuson J."/>
            <person name="Maillard F."/>
            <person name="Murat C."/>
            <person name="Nolan M."/>
            <person name="Ohm R.A."/>
            <person name="Pangilinan J."/>
            <person name="Pereira M.F."/>
            <person name="Perotto S."/>
            <person name="Peter M."/>
            <person name="Pfister S."/>
            <person name="Riley R."/>
            <person name="Sitrit Y."/>
            <person name="Stielow J.B."/>
            <person name="Szollosi G."/>
            <person name="Zifcakova L."/>
            <person name="Stursova M."/>
            <person name="Spatafora J.W."/>
            <person name="Tedersoo L."/>
            <person name="Vaario L.M."/>
            <person name="Yamada A."/>
            <person name="Yan M."/>
            <person name="Wang P."/>
            <person name="Xu J."/>
            <person name="Bruns T."/>
            <person name="Baldrian P."/>
            <person name="Vilgalys R."/>
            <person name="Dunand C."/>
            <person name="Henrissat B."/>
            <person name="Grigoriev I.V."/>
            <person name="Hibbett D."/>
            <person name="Nagy L.G."/>
            <person name="Martin F.M."/>
        </authorList>
    </citation>
    <scope>NUCLEOTIDE SEQUENCE</scope>
    <source>
        <strain evidence="14">UP504</strain>
    </source>
</reference>
<organism evidence="14 15">
    <name type="scientific">Hydnum rufescens UP504</name>
    <dbReference type="NCBI Taxonomy" id="1448309"/>
    <lineage>
        <taxon>Eukaryota</taxon>
        <taxon>Fungi</taxon>
        <taxon>Dikarya</taxon>
        <taxon>Basidiomycota</taxon>
        <taxon>Agaricomycotina</taxon>
        <taxon>Agaricomycetes</taxon>
        <taxon>Cantharellales</taxon>
        <taxon>Hydnaceae</taxon>
        <taxon>Hydnum</taxon>
    </lineage>
</organism>
<keyword evidence="11" id="KW-0175">Coiled coil</keyword>
<evidence type="ECO:0000256" key="5">
    <source>
        <dbReference type="ARBA" id="ARBA00023136"/>
    </source>
</evidence>
<sequence>MADRQELCAMRFRFCQIQTRNYPLTQRVAFLESKGLTNAEIEQVLQQVAQTPSSPATPSQVPYGSPAPYAVPPNFAVVPQVPQRDWRDYFIMAVVSGGVMFGIVSLAQIRLATSYTPSATAYEADRDALTAQFDAAAELIKDIQSEAAASRSIVEEQREKVDSALNKLQIAINETKEGESRAKADLREIRDEVNNVRDMLPKVGLQ</sequence>
<keyword evidence="3 10" id="KW-0653">Protein transport</keyword>
<evidence type="ECO:0000256" key="4">
    <source>
        <dbReference type="ARBA" id="ARBA00023010"/>
    </source>
</evidence>
<comment type="function">
    <text evidence="10">Component of the PEX13-PEX14 docking complex, a translocon channel that specifically mediates the import of peroxisomal cargo proteins bound to PEX5 receptor. The PEX13-PEX14 docking complex forms a large import pore which can be opened to a diameter of about 9 nm. Mechanistically, PEX5 receptor along with cargo proteins associates with the PEX14 subunit of the PEX13-PEX14 docking complex in the cytosol, leading to the insertion of the receptor into the organelle membrane with the concomitant translocation of the cargo into the peroxisome matrix.</text>
</comment>
<dbReference type="GO" id="GO:0005778">
    <property type="term" value="C:peroxisomal membrane"/>
    <property type="evidence" value="ECO:0007669"/>
    <property type="project" value="UniProtKB-SubCell"/>
</dbReference>
<dbReference type="PANTHER" id="PTHR23058:SF0">
    <property type="entry name" value="PEROXISOMAL MEMBRANE PROTEIN PEX14"/>
    <property type="match status" value="1"/>
</dbReference>
<keyword evidence="6 10" id="KW-0576">Peroxisome</keyword>